<evidence type="ECO:0000313" key="5">
    <source>
        <dbReference type="EMBL" id="MBW0132026.1"/>
    </source>
</evidence>
<keyword evidence="6" id="KW-1185">Reference proteome</keyword>
<evidence type="ECO:0000313" key="6">
    <source>
        <dbReference type="Proteomes" id="UP000694300"/>
    </source>
</evidence>
<feature type="region of interest" description="Disordered" evidence="4">
    <location>
        <begin position="353"/>
        <end position="414"/>
    </location>
</feature>
<evidence type="ECO:0000256" key="4">
    <source>
        <dbReference type="SAM" id="MobiDB-lite"/>
    </source>
</evidence>
<keyword evidence="2" id="KW-0067">ATP-binding</keyword>
<feature type="region of interest" description="Disordered" evidence="4">
    <location>
        <begin position="645"/>
        <end position="691"/>
    </location>
</feature>
<evidence type="ECO:0000256" key="2">
    <source>
        <dbReference type="ARBA" id="ARBA00022840"/>
    </source>
</evidence>
<feature type="compositionally biased region" description="Low complexity" evidence="4">
    <location>
        <begin position="370"/>
        <end position="406"/>
    </location>
</feature>
<dbReference type="Pfam" id="PF00012">
    <property type="entry name" value="HSP70"/>
    <property type="match status" value="1"/>
</dbReference>
<keyword evidence="3" id="KW-0143">Chaperone</keyword>
<dbReference type="PANTHER" id="PTHR19375">
    <property type="entry name" value="HEAT SHOCK PROTEIN 70KDA"/>
    <property type="match status" value="1"/>
</dbReference>
<comment type="caution">
    <text evidence="5">The sequence shown here is derived from an EMBL/GenBank/DDBJ whole genome shotgun (WGS) entry which is preliminary data.</text>
</comment>
<proteinExistence type="predicted"/>
<feature type="compositionally biased region" description="Basic and acidic residues" evidence="4">
    <location>
        <begin position="648"/>
        <end position="668"/>
    </location>
</feature>
<keyword evidence="1" id="KW-0547">Nucleotide-binding</keyword>
<protein>
    <submittedName>
        <fullName evidence="5">Hsp70 family protein</fullName>
    </submittedName>
</protein>
<dbReference type="Proteomes" id="UP000694300">
    <property type="component" value="Unassembled WGS sequence"/>
</dbReference>
<dbReference type="EMBL" id="JADQDF010000001">
    <property type="protein sequence ID" value="MBW0132026.1"/>
    <property type="molecule type" value="Genomic_DNA"/>
</dbReference>
<reference evidence="5 6" key="1">
    <citation type="submission" date="2020-11" db="EMBL/GenBank/DDBJ databases">
        <title>Pseudonocardia abyssalis sp. nov. and Pseudonocardia oceani sp. nov., description and phylogenomic analysis of two novel actinomycetes isolated from the deep Southern Ocean.</title>
        <authorList>
            <person name="Parra J."/>
        </authorList>
    </citation>
    <scope>NUCLEOTIDE SEQUENCE [LARGE SCALE GENOMIC DNA]</scope>
    <source>
        <strain evidence="6">KRD185</strain>
    </source>
</reference>
<name>A0ABS6UJD2_9PSEU</name>
<evidence type="ECO:0000256" key="3">
    <source>
        <dbReference type="ARBA" id="ARBA00023186"/>
    </source>
</evidence>
<organism evidence="5 6">
    <name type="scientific">Pseudonocardia oceani</name>
    <dbReference type="NCBI Taxonomy" id="2792013"/>
    <lineage>
        <taxon>Bacteria</taxon>
        <taxon>Bacillati</taxon>
        <taxon>Actinomycetota</taxon>
        <taxon>Actinomycetes</taxon>
        <taxon>Pseudonocardiales</taxon>
        <taxon>Pseudonocardiaceae</taxon>
        <taxon>Pseudonocardia</taxon>
    </lineage>
</organism>
<gene>
    <name evidence="5" type="ORF">I4I82_30750</name>
</gene>
<accession>A0ABS6UJD2</accession>
<dbReference type="RefSeq" id="WP_218596316.1">
    <property type="nucleotide sequence ID" value="NZ_JADQDF010000001.1"/>
</dbReference>
<evidence type="ECO:0000256" key="1">
    <source>
        <dbReference type="ARBA" id="ARBA00022741"/>
    </source>
</evidence>
<dbReference type="InterPro" id="IPR013126">
    <property type="entry name" value="Hsp_70_fam"/>
</dbReference>
<sequence>MTAAPAWALGVDLGTSYAAGAVAVDGSVELLEVGGEARVPTTVLLTEDARLVAGSYAQRAVGRLPDRAERNPRRYVGRAPMLLGGRPVSAVDALAALLALFVQEGRRRFDDADPSRLVLTHPPAWTPDRLAELREVAARVLPRVDVELVPEPVAAAVAQGVTGTVAVYDMGGVTFDATVLVPEPGGFRVSGRPGGDPDLGGEVFDQLVFRHFGSQLAHAAPQWWEQLTTDPARLAAEADLLTEARLAKEALSTFETASQYVAGADADVHISRAELDDLIGDDVRRSARVLSETVAGTAVDAVLLVGGASRTPLVQQVLRGAYGERVRVPDDPKGAVALGAARVAGGVVPAAAAAAGPGGRASGGRGGPGPVADRAAPAPDLPRRGAPAPVAATGPTRRPAVATDVPGAPPPGPAAPFSAPPVDLVPLADAVLDARVVAGRLYVWSAPDGPAGRHRISVVDPVTGRAERKIRFGRLVGWAVAEGGIVVAERRDGALHCHTLGADLSVGTSAKLPTPYRPFLVAAGGVAWAVLRSPDTRMTGPLEESGSLAVQVLPLRAGTPGPVVPLGPALFDYVDGTRRLLDPAGSGSAVPSLLGDGRSVALVLGRGGRQRMLLVGPAGEVVPVGEETAVRQVLAAGGRRLLATAAGLEHRSDPRGADPRGADPRGADPRGASPRGTDRRPVLPRPPTGDARWVLAGRQPFAVSVDRLSPGRGLAVHALVEGGLRELGRYPSLLGSPAGARPDEAPRVRADGESLLLGTGDGAGGSRLVAADGAGTRVLVAARGWLEPVGRAAGALVARHVPGAAPGDSCSDLGLLVRVPGR</sequence>
<feature type="compositionally biased region" description="Gly residues" evidence="4">
    <location>
        <begin position="356"/>
        <end position="369"/>
    </location>
</feature>